<evidence type="ECO:0000256" key="6">
    <source>
        <dbReference type="ARBA" id="ARBA00023136"/>
    </source>
</evidence>
<evidence type="ECO:0000256" key="2">
    <source>
        <dbReference type="ARBA" id="ARBA00022692"/>
    </source>
</evidence>
<dbReference type="GO" id="GO:0005524">
    <property type="term" value="F:ATP binding"/>
    <property type="evidence" value="ECO:0007669"/>
    <property type="project" value="UniProtKB-KW"/>
</dbReference>
<accession>A0AAJ1B1D6</accession>
<dbReference type="Gene3D" id="3.40.50.300">
    <property type="entry name" value="P-loop containing nucleotide triphosphate hydrolases"/>
    <property type="match status" value="1"/>
</dbReference>
<dbReference type="PROSITE" id="PS00211">
    <property type="entry name" value="ABC_TRANSPORTER_1"/>
    <property type="match status" value="1"/>
</dbReference>
<dbReference type="CDD" id="cd03228">
    <property type="entry name" value="ABCC_MRP_Like"/>
    <property type="match status" value="1"/>
</dbReference>
<reference evidence="10" key="1">
    <citation type="submission" date="2021-10" db="EMBL/GenBank/DDBJ databases">
        <title>Collection of gut derived symbiotic bacterial strains cultured from healthy donors.</title>
        <authorList>
            <person name="Lin H."/>
            <person name="Littmann E."/>
            <person name="Claire K."/>
            <person name="Pamer E."/>
        </authorList>
    </citation>
    <scope>NUCLEOTIDE SEQUENCE</scope>
    <source>
        <strain evidence="10">MSK.23.4</strain>
    </source>
</reference>
<dbReference type="InterPro" id="IPR011527">
    <property type="entry name" value="ABC1_TM_dom"/>
</dbReference>
<evidence type="ECO:0000256" key="4">
    <source>
        <dbReference type="ARBA" id="ARBA00022840"/>
    </source>
</evidence>
<dbReference type="InterPro" id="IPR036640">
    <property type="entry name" value="ABC1_TM_sf"/>
</dbReference>
<evidence type="ECO:0000259" key="9">
    <source>
        <dbReference type="PROSITE" id="PS50929"/>
    </source>
</evidence>
<dbReference type="SMART" id="SM00382">
    <property type="entry name" value="AAA"/>
    <property type="match status" value="1"/>
</dbReference>
<dbReference type="InterPro" id="IPR003439">
    <property type="entry name" value="ABC_transporter-like_ATP-bd"/>
</dbReference>
<dbReference type="SUPFAM" id="SSF90123">
    <property type="entry name" value="ABC transporter transmembrane region"/>
    <property type="match status" value="1"/>
</dbReference>
<name>A0AAJ1B1D6_MEDGN</name>
<keyword evidence="4 10" id="KW-0067">ATP-binding</keyword>
<dbReference type="RefSeq" id="WP_173879644.1">
    <property type="nucleotide sequence ID" value="NZ_JAAIMT010000029.1"/>
</dbReference>
<evidence type="ECO:0000256" key="1">
    <source>
        <dbReference type="ARBA" id="ARBA00004651"/>
    </source>
</evidence>
<keyword evidence="2 7" id="KW-0812">Transmembrane</keyword>
<dbReference type="GO" id="GO:0005886">
    <property type="term" value="C:plasma membrane"/>
    <property type="evidence" value="ECO:0007669"/>
    <property type="project" value="UniProtKB-SubCell"/>
</dbReference>
<dbReference type="AlphaFoldDB" id="A0AAJ1B1D6"/>
<dbReference type="InterPro" id="IPR027417">
    <property type="entry name" value="P-loop_NTPase"/>
</dbReference>
<dbReference type="Pfam" id="PF00005">
    <property type="entry name" value="ABC_tran"/>
    <property type="match status" value="1"/>
</dbReference>
<keyword evidence="5 7" id="KW-1133">Transmembrane helix</keyword>
<dbReference type="Pfam" id="PF00664">
    <property type="entry name" value="ABC_membrane"/>
    <property type="match status" value="1"/>
</dbReference>
<protein>
    <submittedName>
        <fullName evidence="10">ABC transporter ATP-binding protein/permease</fullName>
    </submittedName>
</protein>
<dbReference type="SUPFAM" id="SSF52540">
    <property type="entry name" value="P-loop containing nucleoside triphosphate hydrolases"/>
    <property type="match status" value="1"/>
</dbReference>
<dbReference type="CDD" id="cd07346">
    <property type="entry name" value="ABC_6TM_exporters"/>
    <property type="match status" value="1"/>
</dbReference>
<gene>
    <name evidence="10" type="ORF">LIQ10_14965</name>
</gene>
<feature type="transmembrane region" description="Helical" evidence="7">
    <location>
        <begin position="257"/>
        <end position="281"/>
    </location>
</feature>
<dbReference type="PANTHER" id="PTHR43394">
    <property type="entry name" value="ATP-DEPENDENT PERMEASE MDL1, MITOCHONDRIAL"/>
    <property type="match status" value="1"/>
</dbReference>
<evidence type="ECO:0000259" key="8">
    <source>
        <dbReference type="PROSITE" id="PS50893"/>
    </source>
</evidence>
<organism evidence="10 11">
    <name type="scientific">Mediterraneibacter gnavus</name>
    <name type="common">Ruminococcus gnavus</name>
    <dbReference type="NCBI Taxonomy" id="33038"/>
    <lineage>
        <taxon>Bacteria</taxon>
        <taxon>Bacillati</taxon>
        <taxon>Bacillota</taxon>
        <taxon>Clostridia</taxon>
        <taxon>Lachnospirales</taxon>
        <taxon>Lachnospiraceae</taxon>
        <taxon>Mediterraneibacter</taxon>
    </lineage>
</organism>
<dbReference type="InterPro" id="IPR003593">
    <property type="entry name" value="AAA+_ATPase"/>
</dbReference>
<dbReference type="GO" id="GO:0016887">
    <property type="term" value="F:ATP hydrolysis activity"/>
    <property type="evidence" value="ECO:0007669"/>
    <property type="project" value="InterPro"/>
</dbReference>
<dbReference type="GO" id="GO:0015421">
    <property type="term" value="F:ABC-type oligopeptide transporter activity"/>
    <property type="evidence" value="ECO:0007669"/>
    <property type="project" value="TreeGrafter"/>
</dbReference>
<dbReference type="Gene3D" id="1.20.1560.10">
    <property type="entry name" value="ABC transporter type 1, transmembrane domain"/>
    <property type="match status" value="1"/>
</dbReference>
<dbReference type="InterPro" id="IPR039421">
    <property type="entry name" value="Type_1_exporter"/>
</dbReference>
<comment type="caution">
    <text evidence="10">The sequence shown here is derived from an EMBL/GenBank/DDBJ whole genome shotgun (WGS) entry which is preliminary data.</text>
</comment>
<feature type="transmembrane region" description="Helical" evidence="7">
    <location>
        <begin position="156"/>
        <end position="173"/>
    </location>
</feature>
<dbReference type="EMBL" id="JAJBNC010000028">
    <property type="protein sequence ID" value="MCB5495017.1"/>
    <property type="molecule type" value="Genomic_DNA"/>
</dbReference>
<feature type="transmembrane region" description="Helical" evidence="7">
    <location>
        <begin position="57"/>
        <end position="77"/>
    </location>
</feature>
<dbReference type="PROSITE" id="PS50893">
    <property type="entry name" value="ABC_TRANSPORTER_2"/>
    <property type="match status" value="1"/>
</dbReference>
<evidence type="ECO:0000256" key="5">
    <source>
        <dbReference type="ARBA" id="ARBA00022989"/>
    </source>
</evidence>
<sequence length="557" mass="64053">MDKVYKYFLKKYILEQKIYFAFVLVTVIAQSIITMCIPLTYQYMLDVVFPKGEVKKFWIVISIMFGCYMTVVVFNVLKDFFLARIAENISMDIRMDLNRKLSTMKYSYYDDHSLNEIVSKYSREVETIKENCGYMLVKTLSNGITFFMATIMIIKIEWRIMVVTAILLMLYLLNNRFWGARVKRLAERSMEKNEEAIGALSENYKNVLITKLYAAYDVVSEKFERIYMKQYKAQMALELTYSININSGGLLNYLLSLAIWVIGGIGVFAGNLTIGTVTALINYQSMLVSPLTFFAEFNNSYQGTMIAMKRLLQVLLYEEETEEGEQLEETIKKIEFSNTAFKYLKSDEIIKDVNIKLEKGNIYGFIGGSGCGKSTVVKLLLGLYMPADGTIYINDKAVQGISLASLRSRIGFVAQDSLFYQGTIMENLRMGKEVEKSKVIELSKLLDVYSDVMKLPEKWETQLNSGTSNLSGGQKKRLDVLRALLRESDVLIFDESTASIDLERRKRLFDILQKEKHDKIIVCITHNIEECSQFDYIFGVKDKSVYRVERDNLASAY</sequence>
<evidence type="ECO:0000256" key="7">
    <source>
        <dbReference type="SAM" id="Phobius"/>
    </source>
</evidence>
<feature type="domain" description="ABC transmembrane type-1" evidence="9">
    <location>
        <begin position="21"/>
        <end position="303"/>
    </location>
</feature>
<dbReference type="Proteomes" id="UP001297422">
    <property type="component" value="Unassembled WGS sequence"/>
</dbReference>
<feature type="transmembrane region" description="Helical" evidence="7">
    <location>
        <begin position="20"/>
        <end position="45"/>
    </location>
</feature>
<comment type="subcellular location">
    <subcellularLocation>
        <location evidence="1">Cell membrane</location>
        <topology evidence="1">Multi-pass membrane protein</topology>
    </subcellularLocation>
</comment>
<evidence type="ECO:0000313" key="11">
    <source>
        <dbReference type="Proteomes" id="UP001297422"/>
    </source>
</evidence>
<proteinExistence type="predicted"/>
<evidence type="ECO:0000256" key="3">
    <source>
        <dbReference type="ARBA" id="ARBA00022741"/>
    </source>
</evidence>
<feature type="domain" description="ABC transporter" evidence="8">
    <location>
        <begin position="334"/>
        <end position="557"/>
    </location>
</feature>
<evidence type="ECO:0000313" key="10">
    <source>
        <dbReference type="EMBL" id="MCB5495017.1"/>
    </source>
</evidence>
<dbReference type="PANTHER" id="PTHR43394:SF1">
    <property type="entry name" value="ATP-BINDING CASSETTE SUB-FAMILY B MEMBER 10, MITOCHONDRIAL"/>
    <property type="match status" value="1"/>
</dbReference>
<keyword evidence="3" id="KW-0547">Nucleotide-binding</keyword>
<dbReference type="InterPro" id="IPR017871">
    <property type="entry name" value="ABC_transporter-like_CS"/>
</dbReference>
<dbReference type="PROSITE" id="PS50929">
    <property type="entry name" value="ABC_TM1F"/>
    <property type="match status" value="1"/>
</dbReference>
<keyword evidence="6 7" id="KW-0472">Membrane</keyword>